<evidence type="ECO:0000256" key="1">
    <source>
        <dbReference type="SAM" id="SignalP"/>
    </source>
</evidence>
<sequence length="347" mass="36379">MVVRDRWATKLRQAVRALSCGAAVAALAASCGTPEAAPQFPAVVTGGESHLYPEGVAWDPTRQTFLVGSLGEGTVSEVRPDGTVRTIVDDGVMVSTLGIQVDAAHGRILATYQDPGTGSRTSDKTFARQAGLGIFDLATGALIHRVDLGQKHAENMGGQDSDSADPHGPDDVAVDAAGNAYVTDIAGGSVYRVDPSGHAELLLNNPGLLGRDGVGPNGIAWHPGGYLLMARYNPGAVFRIPVDDPQRVTEVALDQPMSGADGLALLPDGTLTVVTNRLAAQTEPGVTILRSDDDWRSARRVARHEPWPAPDPTTVTATPHGAYVLTGRLTDVFAGHPSAPFEIRRLP</sequence>
<dbReference type="PANTHER" id="PTHR31460:SF3">
    <property type="entry name" value="MESOCENTIN"/>
    <property type="match status" value="1"/>
</dbReference>
<dbReference type="RefSeq" id="WP_114699447.1">
    <property type="nucleotide sequence ID" value="NZ_QQAZ01000002.1"/>
</dbReference>
<gene>
    <name evidence="2" type="ORF">DFR68_102701</name>
</gene>
<organism evidence="2 3">
    <name type="scientific">Nocardia mexicana</name>
    <dbReference type="NCBI Taxonomy" id="279262"/>
    <lineage>
        <taxon>Bacteria</taxon>
        <taxon>Bacillati</taxon>
        <taxon>Actinomycetota</taxon>
        <taxon>Actinomycetes</taxon>
        <taxon>Mycobacteriales</taxon>
        <taxon>Nocardiaceae</taxon>
        <taxon>Nocardia</taxon>
    </lineage>
</organism>
<dbReference type="InterPro" id="IPR053224">
    <property type="entry name" value="Sensory_adhesion_molecule"/>
</dbReference>
<dbReference type="Gene3D" id="2.120.10.30">
    <property type="entry name" value="TolB, C-terminal domain"/>
    <property type="match status" value="1"/>
</dbReference>
<dbReference type="PANTHER" id="PTHR31460">
    <property type="match status" value="1"/>
</dbReference>
<feature type="signal peptide" evidence="1">
    <location>
        <begin position="1"/>
        <end position="28"/>
    </location>
</feature>
<dbReference type="STRING" id="1210089.GCA_001613165_03909"/>
<keyword evidence="3" id="KW-1185">Reference proteome</keyword>
<dbReference type="EMBL" id="QQAZ01000002">
    <property type="protein sequence ID" value="RDI54573.1"/>
    <property type="molecule type" value="Genomic_DNA"/>
</dbReference>
<accession>A0A370HCB1</accession>
<proteinExistence type="predicted"/>
<dbReference type="PROSITE" id="PS51257">
    <property type="entry name" value="PROKAR_LIPOPROTEIN"/>
    <property type="match status" value="1"/>
</dbReference>
<dbReference type="AlphaFoldDB" id="A0A370HCB1"/>
<dbReference type="InterPro" id="IPR011042">
    <property type="entry name" value="6-blade_b-propeller_TolB-like"/>
</dbReference>
<comment type="caution">
    <text evidence="2">The sequence shown here is derived from an EMBL/GenBank/DDBJ whole genome shotgun (WGS) entry which is preliminary data.</text>
</comment>
<evidence type="ECO:0000313" key="2">
    <source>
        <dbReference type="EMBL" id="RDI54573.1"/>
    </source>
</evidence>
<feature type="chain" id="PRO_5016818530" evidence="1">
    <location>
        <begin position="29"/>
        <end position="347"/>
    </location>
</feature>
<reference evidence="2 3" key="1">
    <citation type="submission" date="2018-07" db="EMBL/GenBank/DDBJ databases">
        <title>Genomic Encyclopedia of Type Strains, Phase IV (KMG-IV): sequencing the most valuable type-strain genomes for metagenomic binning, comparative biology and taxonomic classification.</title>
        <authorList>
            <person name="Goeker M."/>
        </authorList>
    </citation>
    <scope>NUCLEOTIDE SEQUENCE [LARGE SCALE GENOMIC DNA]</scope>
    <source>
        <strain evidence="2 3">DSM 44952</strain>
    </source>
</reference>
<dbReference type="Proteomes" id="UP000255355">
    <property type="component" value="Unassembled WGS sequence"/>
</dbReference>
<evidence type="ECO:0000313" key="3">
    <source>
        <dbReference type="Proteomes" id="UP000255355"/>
    </source>
</evidence>
<keyword evidence="1" id="KW-0732">Signal</keyword>
<dbReference type="SUPFAM" id="SSF63829">
    <property type="entry name" value="Calcium-dependent phosphotriesterase"/>
    <property type="match status" value="1"/>
</dbReference>
<dbReference type="OrthoDB" id="504981at2"/>
<name>A0A370HCB1_9NOCA</name>
<protein>
    <submittedName>
        <fullName evidence="2">Sugar lactone lactonase YvrE</fullName>
    </submittedName>
</protein>